<evidence type="ECO:0000256" key="3">
    <source>
        <dbReference type="PROSITE-ProRule" id="PRU00335"/>
    </source>
</evidence>
<evidence type="ECO:0000256" key="1">
    <source>
        <dbReference type="ARBA" id="ARBA00022491"/>
    </source>
</evidence>
<evidence type="ECO:0000256" key="2">
    <source>
        <dbReference type="ARBA" id="ARBA00023125"/>
    </source>
</evidence>
<dbReference type="EMBL" id="CP031223">
    <property type="protein sequence ID" value="QFF99804.1"/>
    <property type="molecule type" value="Genomic_DNA"/>
</dbReference>
<feature type="domain" description="HTH tetR-type" evidence="4">
    <location>
        <begin position="20"/>
        <end position="80"/>
    </location>
</feature>
<dbReference type="PANTHER" id="PTHR43479">
    <property type="entry name" value="ACREF/ENVCD OPERON REPRESSOR-RELATED"/>
    <property type="match status" value="1"/>
</dbReference>
<sequence length="308" mass="36081">MFYFFSLQCQIFFKRRKTLSIIRQNIIESATRHFSENGFAATSIQEIADDCGIAKGSLYKFFQSKEDLYIAFHDSQQMAMYTKIENIRADATLNSREVFILETECHFEFFLNNKFIMHDIKKMNTSKGHFAPYFLRLRANHLKYSKESLTRFLGEIVHPNIWDLVVMYNGIAREFIFLVLYENKPLNSRNIAVYIADRIEELAECIVQKKTKPILQNSLMDNYMKYEIAEKSIPVEEYRTSLLGNLLSTVKELPITNFRKVELSDAIALLQEELKKEAPKSILIHALLDFIGKEHELNNIVSQLKRYV</sequence>
<dbReference type="KEGG" id="psyo:PB01_13770"/>
<evidence type="ECO:0000313" key="6">
    <source>
        <dbReference type="Proteomes" id="UP000325517"/>
    </source>
</evidence>
<dbReference type="InterPro" id="IPR050624">
    <property type="entry name" value="HTH-type_Tx_Regulator"/>
</dbReference>
<dbReference type="OrthoDB" id="9812993at2"/>
<dbReference type="PROSITE" id="PS50977">
    <property type="entry name" value="HTH_TETR_2"/>
    <property type="match status" value="1"/>
</dbReference>
<keyword evidence="6" id="KW-1185">Reference proteome</keyword>
<dbReference type="Pfam" id="PF00440">
    <property type="entry name" value="TetR_N"/>
    <property type="match status" value="1"/>
</dbReference>
<dbReference type="AlphaFoldDB" id="A0A5J6SSE2"/>
<dbReference type="Proteomes" id="UP000325517">
    <property type="component" value="Chromosome"/>
</dbReference>
<evidence type="ECO:0000313" key="5">
    <source>
        <dbReference type="EMBL" id="QFF99804.1"/>
    </source>
</evidence>
<reference evidence="5 6" key="1">
    <citation type="submission" date="2018-07" db="EMBL/GenBank/DDBJ databases">
        <title>Complete genome sequence of Psychrobacillus sp. PB01, isolated from iceberg, and comparative genome analysis of Psychrobacillus strains.</title>
        <authorList>
            <person name="Lee P.C."/>
        </authorList>
    </citation>
    <scope>NUCLEOTIDE SEQUENCE [LARGE SCALE GENOMIC DNA]</scope>
    <source>
        <strain evidence="5 6">PB01</strain>
    </source>
</reference>
<dbReference type="InterPro" id="IPR001647">
    <property type="entry name" value="HTH_TetR"/>
</dbReference>
<dbReference type="InterPro" id="IPR023772">
    <property type="entry name" value="DNA-bd_HTH_TetR-type_CS"/>
</dbReference>
<name>A0A5J6SSE2_9BACI</name>
<dbReference type="SUPFAM" id="SSF46689">
    <property type="entry name" value="Homeodomain-like"/>
    <property type="match status" value="1"/>
</dbReference>
<dbReference type="GO" id="GO:0003677">
    <property type="term" value="F:DNA binding"/>
    <property type="evidence" value="ECO:0007669"/>
    <property type="project" value="UniProtKB-UniRule"/>
</dbReference>
<dbReference type="PANTHER" id="PTHR43479:SF22">
    <property type="entry name" value="TRANSCRIPTIONAL REGULATOR, TETR FAMILY"/>
    <property type="match status" value="1"/>
</dbReference>
<dbReference type="PROSITE" id="PS01081">
    <property type="entry name" value="HTH_TETR_1"/>
    <property type="match status" value="1"/>
</dbReference>
<organism evidence="5 6">
    <name type="scientific">Psychrobacillus glaciei</name>
    <dbReference type="NCBI Taxonomy" id="2283160"/>
    <lineage>
        <taxon>Bacteria</taxon>
        <taxon>Bacillati</taxon>
        <taxon>Bacillota</taxon>
        <taxon>Bacilli</taxon>
        <taxon>Bacillales</taxon>
        <taxon>Bacillaceae</taxon>
        <taxon>Psychrobacillus</taxon>
    </lineage>
</organism>
<dbReference type="PRINTS" id="PR00455">
    <property type="entry name" value="HTHTETR"/>
</dbReference>
<proteinExistence type="predicted"/>
<gene>
    <name evidence="5" type="ORF">PB01_13770</name>
</gene>
<dbReference type="Gene3D" id="1.10.357.10">
    <property type="entry name" value="Tetracycline Repressor, domain 2"/>
    <property type="match status" value="1"/>
</dbReference>
<dbReference type="InterPro" id="IPR009057">
    <property type="entry name" value="Homeodomain-like_sf"/>
</dbReference>
<evidence type="ECO:0000259" key="4">
    <source>
        <dbReference type="PROSITE" id="PS50977"/>
    </source>
</evidence>
<accession>A0A5J6SSE2</accession>
<keyword evidence="1" id="KW-0678">Repressor</keyword>
<protein>
    <submittedName>
        <fullName evidence="5">TetR/AcrR family transcriptional regulator</fullName>
    </submittedName>
</protein>
<feature type="DNA-binding region" description="H-T-H motif" evidence="3">
    <location>
        <begin position="43"/>
        <end position="62"/>
    </location>
</feature>
<keyword evidence="2 3" id="KW-0238">DNA-binding</keyword>